<dbReference type="Proteomes" id="UP000215199">
    <property type="component" value="Unassembled WGS sequence"/>
</dbReference>
<evidence type="ECO:0000313" key="3">
    <source>
        <dbReference type="Proteomes" id="UP000215199"/>
    </source>
</evidence>
<dbReference type="EMBL" id="NMUL01000005">
    <property type="protein sequence ID" value="OXM70493.1"/>
    <property type="molecule type" value="Genomic_DNA"/>
</dbReference>
<dbReference type="OrthoDB" id="3637825at2"/>
<protein>
    <submittedName>
        <fullName evidence="2">Uncharacterized protein</fullName>
    </submittedName>
</protein>
<organism evidence="2 3">
    <name type="scientific">Amycolatopsis vastitatis</name>
    <dbReference type="NCBI Taxonomy" id="1905142"/>
    <lineage>
        <taxon>Bacteria</taxon>
        <taxon>Bacillati</taxon>
        <taxon>Actinomycetota</taxon>
        <taxon>Actinomycetes</taxon>
        <taxon>Pseudonocardiales</taxon>
        <taxon>Pseudonocardiaceae</taxon>
        <taxon>Amycolatopsis</taxon>
    </lineage>
</organism>
<accession>A0A229TH97</accession>
<comment type="caution">
    <text evidence="2">The sequence shown here is derived from an EMBL/GenBank/DDBJ whole genome shotgun (WGS) entry which is preliminary data.</text>
</comment>
<sequence>MSAADLRPPGGPIRVGELLLATVLTLASRGPVSAENFLTLLPAPQRCSCPSPGTRVTAGHRPTLREGR</sequence>
<feature type="region of interest" description="Disordered" evidence="1">
    <location>
        <begin position="49"/>
        <end position="68"/>
    </location>
</feature>
<evidence type="ECO:0000313" key="2">
    <source>
        <dbReference type="EMBL" id="OXM70493.1"/>
    </source>
</evidence>
<evidence type="ECO:0000256" key="1">
    <source>
        <dbReference type="SAM" id="MobiDB-lite"/>
    </source>
</evidence>
<proteinExistence type="predicted"/>
<dbReference type="RefSeq" id="WP_093946260.1">
    <property type="nucleotide sequence ID" value="NZ_NMUL01000005.1"/>
</dbReference>
<name>A0A229TH97_9PSEU</name>
<dbReference type="AlphaFoldDB" id="A0A229TH97"/>
<gene>
    <name evidence="2" type="ORF">CF165_05340</name>
</gene>
<keyword evidence="3" id="KW-1185">Reference proteome</keyword>
<reference evidence="3" key="1">
    <citation type="submission" date="2017-07" db="EMBL/GenBank/DDBJ databases">
        <title>Comparative genome mining reveals phylogenetic distribution patterns of secondary metabolites in Amycolatopsis.</title>
        <authorList>
            <person name="Adamek M."/>
            <person name="Alanjary M."/>
            <person name="Sales-Ortells H."/>
            <person name="Goodfellow M."/>
            <person name="Bull A.T."/>
            <person name="Kalinowski J."/>
            <person name="Ziemert N."/>
        </authorList>
    </citation>
    <scope>NUCLEOTIDE SEQUENCE [LARGE SCALE GENOMIC DNA]</scope>
    <source>
        <strain evidence="3">H5</strain>
    </source>
</reference>